<comment type="pathway">
    <text evidence="3 15">Cofactor biosynthesis; FMN biosynthesis; FMN from riboflavin (ATP route): step 1/1.</text>
</comment>
<evidence type="ECO:0000256" key="7">
    <source>
        <dbReference type="ARBA" id="ARBA00022695"/>
    </source>
</evidence>
<dbReference type="EMBL" id="JAZDRP010000002">
    <property type="protein sequence ID" value="MEE2525370.1"/>
    <property type="molecule type" value="Genomic_DNA"/>
</dbReference>
<keyword evidence="11 15" id="KW-0067">ATP-binding</keyword>
<keyword evidence="18" id="KW-1185">Reference proteome</keyword>
<sequence length="306" mass="33154">MQIVYGSPQTLYPPCALALGNFDGVHLGHQVVLGAALERAADMGLAAAVAVFDPHPRRFFQPDAPPFRLMDDTQQADALADLGFDRMHVLPFDTNMASMMPREFAETVLSGWANIQHVYVGSDFEFGKGRSGDVAILTGIGEQIGFSVSGMKLKSAGDSKISSSRVRELLMDGKVAAAAGLLGRFWAIRGEIDRGDQRGRTIGFPTANIPLGEYCRPKFGVYAVRMQLGDRVIPGVANIGVRPTVDGAEERLEVHLFNFAEDIYGETVSVELVEFLRPEQKFNGLDALKAQIASDADAARKILANL</sequence>
<evidence type="ECO:0000313" key="18">
    <source>
        <dbReference type="Proteomes" id="UP001354971"/>
    </source>
</evidence>
<dbReference type="Proteomes" id="UP001354971">
    <property type="component" value="Unassembled WGS sequence"/>
</dbReference>
<dbReference type="SUPFAM" id="SSF82114">
    <property type="entry name" value="Riboflavin kinase-like"/>
    <property type="match status" value="1"/>
</dbReference>
<protein>
    <recommendedName>
        <fullName evidence="15">Riboflavin biosynthesis protein</fullName>
    </recommendedName>
    <domain>
        <recommendedName>
            <fullName evidence="15">Riboflavin kinase</fullName>
            <ecNumber evidence="15">2.7.1.26</ecNumber>
        </recommendedName>
        <alternativeName>
            <fullName evidence="15">Flavokinase</fullName>
        </alternativeName>
    </domain>
    <domain>
        <recommendedName>
            <fullName evidence="15">FMN adenylyltransferase</fullName>
            <ecNumber evidence="15">2.7.7.2</ecNumber>
        </recommendedName>
        <alternativeName>
            <fullName evidence="15">FAD pyrophosphorylase</fullName>
        </alternativeName>
        <alternativeName>
            <fullName evidence="15">FAD synthase</fullName>
        </alternativeName>
    </domain>
</protein>
<keyword evidence="6 15" id="KW-0808">Transferase</keyword>
<organism evidence="17 18">
    <name type="scientific">Hyphobacterium lacteum</name>
    <dbReference type="NCBI Taxonomy" id="3116575"/>
    <lineage>
        <taxon>Bacteria</taxon>
        <taxon>Pseudomonadati</taxon>
        <taxon>Pseudomonadota</taxon>
        <taxon>Alphaproteobacteria</taxon>
        <taxon>Maricaulales</taxon>
        <taxon>Maricaulaceae</taxon>
        <taxon>Hyphobacterium</taxon>
    </lineage>
</organism>
<dbReference type="InterPro" id="IPR015864">
    <property type="entry name" value="FAD_synthase"/>
</dbReference>
<dbReference type="Pfam" id="PF06574">
    <property type="entry name" value="FAD_syn"/>
    <property type="match status" value="1"/>
</dbReference>
<evidence type="ECO:0000256" key="11">
    <source>
        <dbReference type="ARBA" id="ARBA00022840"/>
    </source>
</evidence>
<dbReference type="InterPro" id="IPR014729">
    <property type="entry name" value="Rossmann-like_a/b/a_fold"/>
</dbReference>
<dbReference type="GO" id="GO:0003919">
    <property type="term" value="F:FMN adenylyltransferase activity"/>
    <property type="evidence" value="ECO:0007669"/>
    <property type="project" value="UniProtKB-EC"/>
</dbReference>
<keyword evidence="7 15" id="KW-0548">Nucleotidyltransferase</keyword>
<accession>A0ABU7LN79</accession>
<dbReference type="InterPro" id="IPR002606">
    <property type="entry name" value="Riboflavin_kinase_bac"/>
</dbReference>
<dbReference type="InterPro" id="IPR023468">
    <property type="entry name" value="Riboflavin_kinase"/>
</dbReference>
<dbReference type="NCBIfam" id="NF004160">
    <property type="entry name" value="PRK05627.1-3"/>
    <property type="match status" value="1"/>
</dbReference>
<keyword evidence="12" id="KW-0511">Multifunctional enzyme</keyword>
<dbReference type="InterPro" id="IPR023465">
    <property type="entry name" value="Riboflavin_kinase_dom_sf"/>
</dbReference>
<comment type="function">
    <text evidence="1">Catalyzes the phosphorylation of riboflavin to FMN followed by the adenylation of FMN to FAD.</text>
</comment>
<dbReference type="InterPro" id="IPR015865">
    <property type="entry name" value="Riboflavin_kinase_bac/euk"/>
</dbReference>
<evidence type="ECO:0000256" key="2">
    <source>
        <dbReference type="ARBA" id="ARBA00004726"/>
    </source>
</evidence>
<dbReference type="EC" id="2.7.7.2" evidence="15"/>
<comment type="catalytic activity">
    <reaction evidence="14 15">
        <text>FMN + ATP + H(+) = FAD + diphosphate</text>
        <dbReference type="Rhea" id="RHEA:17237"/>
        <dbReference type="ChEBI" id="CHEBI:15378"/>
        <dbReference type="ChEBI" id="CHEBI:30616"/>
        <dbReference type="ChEBI" id="CHEBI:33019"/>
        <dbReference type="ChEBI" id="CHEBI:57692"/>
        <dbReference type="ChEBI" id="CHEBI:58210"/>
        <dbReference type="EC" id="2.7.7.2"/>
    </reaction>
</comment>
<evidence type="ECO:0000256" key="15">
    <source>
        <dbReference type="PIRNR" id="PIRNR004491"/>
    </source>
</evidence>
<dbReference type="Gene3D" id="3.40.50.620">
    <property type="entry name" value="HUPs"/>
    <property type="match status" value="1"/>
</dbReference>
<keyword evidence="4 15" id="KW-0285">Flavoprotein</keyword>
<proteinExistence type="inferred from homology"/>
<evidence type="ECO:0000256" key="3">
    <source>
        <dbReference type="ARBA" id="ARBA00005201"/>
    </source>
</evidence>
<dbReference type="SUPFAM" id="SSF52374">
    <property type="entry name" value="Nucleotidylyl transferase"/>
    <property type="match status" value="1"/>
</dbReference>
<evidence type="ECO:0000256" key="9">
    <source>
        <dbReference type="ARBA" id="ARBA00022777"/>
    </source>
</evidence>
<keyword evidence="9 15" id="KW-0418">Kinase</keyword>
<dbReference type="Gene3D" id="2.40.30.30">
    <property type="entry name" value="Riboflavin kinase-like"/>
    <property type="match status" value="1"/>
</dbReference>
<evidence type="ECO:0000256" key="5">
    <source>
        <dbReference type="ARBA" id="ARBA00022643"/>
    </source>
</evidence>
<evidence type="ECO:0000256" key="1">
    <source>
        <dbReference type="ARBA" id="ARBA00002121"/>
    </source>
</evidence>
<evidence type="ECO:0000259" key="16">
    <source>
        <dbReference type="SMART" id="SM00904"/>
    </source>
</evidence>
<dbReference type="GO" id="GO:0008531">
    <property type="term" value="F:riboflavin kinase activity"/>
    <property type="evidence" value="ECO:0007669"/>
    <property type="project" value="UniProtKB-EC"/>
</dbReference>
<evidence type="ECO:0000256" key="4">
    <source>
        <dbReference type="ARBA" id="ARBA00022630"/>
    </source>
</evidence>
<feature type="domain" description="Riboflavin kinase" evidence="16">
    <location>
        <begin position="181"/>
        <end position="304"/>
    </location>
</feature>
<comment type="catalytic activity">
    <reaction evidence="13 15">
        <text>riboflavin + ATP = FMN + ADP + H(+)</text>
        <dbReference type="Rhea" id="RHEA:14357"/>
        <dbReference type="ChEBI" id="CHEBI:15378"/>
        <dbReference type="ChEBI" id="CHEBI:30616"/>
        <dbReference type="ChEBI" id="CHEBI:57986"/>
        <dbReference type="ChEBI" id="CHEBI:58210"/>
        <dbReference type="ChEBI" id="CHEBI:456216"/>
        <dbReference type="EC" id="2.7.1.26"/>
    </reaction>
</comment>
<dbReference type="Pfam" id="PF01687">
    <property type="entry name" value="Flavokinase"/>
    <property type="match status" value="1"/>
</dbReference>
<dbReference type="RefSeq" id="WP_330198033.1">
    <property type="nucleotide sequence ID" value="NZ_JAZDRP010000002.1"/>
</dbReference>
<reference evidence="17 18" key="1">
    <citation type="submission" date="2024-01" db="EMBL/GenBank/DDBJ databases">
        <title>Hyphobacterium bacterium isolated from marine sediment.</title>
        <authorList>
            <person name="Zhao S."/>
        </authorList>
    </citation>
    <scope>NUCLEOTIDE SEQUENCE [LARGE SCALE GENOMIC DNA]</scope>
    <source>
        <strain evidence="18">HN65</strain>
    </source>
</reference>
<gene>
    <name evidence="17" type="ORF">V0U79_03255</name>
</gene>
<comment type="pathway">
    <text evidence="2 15">Cofactor biosynthesis; FAD biosynthesis; FAD from FMN: step 1/1.</text>
</comment>
<evidence type="ECO:0000256" key="8">
    <source>
        <dbReference type="ARBA" id="ARBA00022741"/>
    </source>
</evidence>
<evidence type="ECO:0000256" key="6">
    <source>
        <dbReference type="ARBA" id="ARBA00022679"/>
    </source>
</evidence>
<dbReference type="PANTHER" id="PTHR22749:SF6">
    <property type="entry name" value="RIBOFLAVIN KINASE"/>
    <property type="match status" value="1"/>
</dbReference>
<dbReference type="EC" id="2.7.1.26" evidence="15"/>
<comment type="caution">
    <text evidence="17">The sequence shown here is derived from an EMBL/GenBank/DDBJ whole genome shotgun (WGS) entry which is preliminary data.</text>
</comment>
<evidence type="ECO:0000313" key="17">
    <source>
        <dbReference type="EMBL" id="MEE2525370.1"/>
    </source>
</evidence>
<keyword evidence="5 15" id="KW-0288">FMN</keyword>
<evidence type="ECO:0000256" key="12">
    <source>
        <dbReference type="ARBA" id="ARBA00023268"/>
    </source>
</evidence>
<comment type="similarity">
    <text evidence="15">Belongs to the ribF family.</text>
</comment>
<dbReference type="NCBIfam" id="TIGR00083">
    <property type="entry name" value="ribF"/>
    <property type="match status" value="1"/>
</dbReference>
<evidence type="ECO:0000256" key="13">
    <source>
        <dbReference type="ARBA" id="ARBA00047880"/>
    </source>
</evidence>
<keyword evidence="10 15" id="KW-0274">FAD</keyword>
<dbReference type="PANTHER" id="PTHR22749">
    <property type="entry name" value="RIBOFLAVIN KINASE/FMN ADENYLYLTRANSFERASE"/>
    <property type="match status" value="1"/>
</dbReference>
<evidence type="ECO:0000256" key="10">
    <source>
        <dbReference type="ARBA" id="ARBA00022827"/>
    </source>
</evidence>
<name>A0ABU7LN79_9PROT</name>
<dbReference type="NCBIfam" id="NF004159">
    <property type="entry name" value="PRK05627.1-2"/>
    <property type="match status" value="1"/>
</dbReference>
<dbReference type="CDD" id="cd02064">
    <property type="entry name" value="FAD_synthetase_N"/>
    <property type="match status" value="1"/>
</dbReference>
<dbReference type="PIRSF" id="PIRSF004491">
    <property type="entry name" value="FAD_Synth"/>
    <property type="match status" value="1"/>
</dbReference>
<evidence type="ECO:0000256" key="14">
    <source>
        <dbReference type="ARBA" id="ARBA00049494"/>
    </source>
</evidence>
<dbReference type="SMART" id="SM00904">
    <property type="entry name" value="Flavokinase"/>
    <property type="match status" value="1"/>
</dbReference>
<keyword evidence="8 15" id="KW-0547">Nucleotide-binding</keyword>